<dbReference type="AlphaFoldDB" id="W6ZR39"/>
<dbReference type="KEGG" id="bor:COCMIDRAFT_1382"/>
<dbReference type="eggNOG" id="ENOG502RIWE">
    <property type="taxonomic scope" value="Eukaryota"/>
</dbReference>
<dbReference type="EMBL" id="KI963927">
    <property type="protein sequence ID" value="EUC49979.1"/>
    <property type="molecule type" value="Genomic_DNA"/>
</dbReference>
<evidence type="ECO:0000313" key="2">
    <source>
        <dbReference type="EMBL" id="EUC49979.1"/>
    </source>
</evidence>
<gene>
    <name evidence="2" type="ORF">COCMIDRAFT_1382</name>
</gene>
<keyword evidence="3" id="KW-1185">Reference proteome</keyword>
<keyword evidence="1" id="KW-0732">Signal</keyword>
<dbReference type="RefSeq" id="XP_007683498.1">
    <property type="nucleotide sequence ID" value="XM_007685308.1"/>
</dbReference>
<organism evidence="2 3">
    <name type="scientific">Bipolaris oryzae ATCC 44560</name>
    <dbReference type="NCBI Taxonomy" id="930090"/>
    <lineage>
        <taxon>Eukaryota</taxon>
        <taxon>Fungi</taxon>
        <taxon>Dikarya</taxon>
        <taxon>Ascomycota</taxon>
        <taxon>Pezizomycotina</taxon>
        <taxon>Dothideomycetes</taxon>
        <taxon>Pleosporomycetidae</taxon>
        <taxon>Pleosporales</taxon>
        <taxon>Pleosporineae</taxon>
        <taxon>Pleosporaceae</taxon>
        <taxon>Bipolaris</taxon>
    </lineage>
</organism>
<feature type="chain" id="PRO_5004887042" evidence="1">
    <location>
        <begin position="18"/>
        <end position="127"/>
    </location>
</feature>
<proteinExistence type="predicted"/>
<evidence type="ECO:0000256" key="1">
    <source>
        <dbReference type="SAM" id="SignalP"/>
    </source>
</evidence>
<dbReference type="OrthoDB" id="3745536at2759"/>
<dbReference type="Proteomes" id="UP000054032">
    <property type="component" value="Unassembled WGS sequence"/>
</dbReference>
<reference evidence="2 3" key="1">
    <citation type="journal article" date="2013" name="PLoS Genet.">
        <title>Comparative genome structure, secondary metabolite, and effector coding capacity across Cochliobolus pathogens.</title>
        <authorList>
            <person name="Condon B.J."/>
            <person name="Leng Y."/>
            <person name="Wu D."/>
            <person name="Bushley K.E."/>
            <person name="Ohm R.A."/>
            <person name="Otillar R."/>
            <person name="Martin J."/>
            <person name="Schackwitz W."/>
            <person name="Grimwood J."/>
            <person name="MohdZainudin N."/>
            <person name="Xue C."/>
            <person name="Wang R."/>
            <person name="Manning V.A."/>
            <person name="Dhillon B."/>
            <person name="Tu Z.J."/>
            <person name="Steffenson B.J."/>
            <person name="Salamov A."/>
            <person name="Sun H."/>
            <person name="Lowry S."/>
            <person name="LaButti K."/>
            <person name="Han J."/>
            <person name="Copeland A."/>
            <person name="Lindquist E."/>
            <person name="Barry K."/>
            <person name="Schmutz J."/>
            <person name="Baker S.E."/>
            <person name="Ciuffetti L.M."/>
            <person name="Grigoriev I.V."/>
            <person name="Zhong S."/>
            <person name="Turgeon B.G."/>
        </authorList>
    </citation>
    <scope>NUCLEOTIDE SEQUENCE [LARGE SCALE GENOMIC DNA]</scope>
    <source>
        <strain evidence="2 3">ATCC 44560</strain>
    </source>
</reference>
<dbReference type="HOGENOM" id="CLU_1982369_0_0_1"/>
<evidence type="ECO:0000313" key="3">
    <source>
        <dbReference type="Proteomes" id="UP000054032"/>
    </source>
</evidence>
<dbReference type="GeneID" id="19119852"/>
<feature type="signal peptide" evidence="1">
    <location>
        <begin position="1"/>
        <end position="17"/>
    </location>
</feature>
<sequence>MSFTTLLLAALFSSATAAPLATSSSSLDNGVPLSIWGGQTCTSSGVSVSYIPINGDCFGTSPIFSGNTDSFKITADNLAKLPSGCSVTAYDNDGCKGNAITINTVGGDCKTFGAFKPIRSAKAVGCK</sequence>
<name>W6ZR39_COCMI</name>
<protein>
    <submittedName>
        <fullName evidence="2">Uncharacterized protein</fullName>
    </submittedName>
</protein>
<accession>W6ZR39</accession>